<evidence type="ECO:0000259" key="1">
    <source>
        <dbReference type="Pfam" id="PF01966"/>
    </source>
</evidence>
<sequence>MTDFLALPAGPLADTILATVRKTESPAVANHSVRSFLFARLLAEHEGCVAYDAELLFAATVLHDLGLGTLAPGRTRFEVEGADLAAELLTEHGVDAPRVDLVWEAIALHTSPGIAERRGLLAYLTREGVGIDFGRKAHVVTGRHERIHEEHPRLSMVPSLVDAIVEHAARAEEAAAPRYSIAGELLRERREAGVTGLERATAGTPWA</sequence>
<evidence type="ECO:0000313" key="3">
    <source>
        <dbReference type="Proteomes" id="UP000198878"/>
    </source>
</evidence>
<organism evidence="2 3">
    <name type="scientific">Amycolatopsis pretoriensis</name>
    <dbReference type="NCBI Taxonomy" id="218821"/>
    <lineage>
        <taxon>Bacteria</taxon>
        <taxon>Bacillati</taxon>
        <taxon>Actinomycetota</taxon>
        <taxon>Actinomycetes</taxon>
        <taxon>Pseudonocardiales</taxon>
        <taxon>Pseudonocardiaceae</taxon>
        <taxon>Amycolatopsis</taxon>
    </lineage>
</organism>
<dbReference type="CDD" id="cd00077">
    <property type="entry name" value="HDc"/>
    <property type="match status" value="1"/>
</dbReference>
<feature type="domain" description="HD" evidence="1">
    <location>
        <begin position="28"/>
        <end position="116"/>
    </location>
</feature>
<dbReference type="AlphaFoldDB" id="A0A1H5Q1B9"/>
<keyword evidence="3" id="KW-1185">Reference proteome</keyword>
<dbReference type="OrthoDB" id="8478129at2"/>
<proteinExistence type="predicted"/>
<evidence type="ECO:0000313" key="2">
    <source>
        <dbReference type="EMBL" id="SEF19913.1"/>
    </source>
</evidence>
<dbReference type="SUPFAM" id="SSF109604">
    <property type="entry name" value="HD-domain/PDEase-like"/>
    <property type="match status" value="1"/>
</dbReference>
<dbReference type="STRING" id="218821.SAMN05421837_101152"/>
<dbReference type="PANTHER" id="PTHR35569">
    <property type="entry name" value="CYANAMIDE HYDRATASE DDI2-RELATED"/>
    <property type="match status" value="1"/>
</dbReference>
<dbReference type="InterPro" id="IPR006674">
    <property type="entry name" value="HD_domain"/>
</dbReference>
<dbReference type="PANTHER" id="PTHR35569:SF1">
    <property type="entry name" value="CYANAMIDE HYDRATASE DDI2-RELATED"/>
    <property type="match status" value="1"/>
</dbReference>
<dbReference type="EMBL" id="FNUJ01000001">
    <property type="protein sequence ID" value="SEF19913.1"/>
    <property type="molecule type" value="Genomic_DNA"/>
</dbReference>
<dbReference type="InterPro" id="IPR003607">
    <property type="entry name" value="HD/PDEase_dom"/>
</dbReference>
<dbReference type="Proteomes" id="UP000198878">
    <property type="component" value="Unassembled WGS sequence"/>
</dbReference>
<protein>
    <submittedName>
        <fullName evidence="2">HD domain-containing protein</fullName>
    </submittedName>
</protein>
<dbReference type="Pfam" id="PF01966">
    <property type="entry name" value="HD"/>
    <property type="match status" value="1"/>
</dbReference>
<accession>A0A1H5Q1B9</accession>
<dbReference type="Gene3D" id="1.10.3210.10">
    <property type="entry name" value="Hypothetical protein af1432"/>
    <property type="match status" value="1"/>
</dbReference>
<reference evidence="3" key="1">
    <citation type="submission" date="2016-10" db="EMBL/GenBank/DDBJ databases">
        <authorList>
            <person name="Varghese N."/>
            <person name="Submissions S."/>
        </authorList>
    </citation>
    <scope>NUCLEOTIDE SEQUENCE [LARGE SCALE GENOMIC DNA]</scope>
    <source>
        <strain evidence="3">DSM 44654</strain>
    </source>
</reference>
<dbReference type="RefSeq" id="WP_086676373.1">
    <property type="nucleotide sequence ID" value="NZ_FNUJ01000001.1"/>
</dbReference>
<name>A0A1H5Q1B9_9PSEU</name>
<gene>
    <name evidence="2" type="ORF">SAMN05421837_101152</name>
</gene>